<dbReference type="EMBL" id="JBJXBP010000006">
    <property type="protein sequence ID" value="KAL3824713.1"/>
    <property type="molecule type" value="Genomic_DNA"/>
</dbReference>
<keyword evidence="3" id="KW-1185">Reference proteome</keyword>
<dbReference type="AlphaFoldDB" id="A0ABD3SKB9"/>
<proteinExistence type="predicted"/>
<evidence type="ECO:0000313" key="3">
    <source>
        <dbReference type="Proteomes" id="UP001634393"/>
    </source>
</evidence>
<comment type="caution">
    <text evidence="2">The sequence shown here is derived from an EMBL/GenBank/DDBJ whole genome shotgun (WGS) entry which is preliminary data.</text>
</comment>
<feature type="transmembrane region" description="Helical" evidence="1">
    <location>
        <begin position="6"/>
        <end position="26"/>
    </location>
</feature>
<name>A0ABD3SKB9_9LAMI</name>
<keyword evidence="1" id="KW-0812">Transmembrane</keyword>
<accession>A0ABD3SKB9</accession>
<evidence type="ECO:0000256" key="1">
    <source>
        <dbReference type="SAM" id="Phobius"/>
    </source>
</evidence>
<dbReference type="Proteomes" id="UP001634393">
    <property type="component" value="Unassembled WGS sequence"/>
</dbReference>
<reference evidence="2 3" key="1">
    <citation type="submission" date="2024-12" db="EMBL/GenBank/DDBJ databases">
        <title>The unique morphological basis and parallel evolutionary history of personate flowers in Penstemon.</title>
        <authorList>
            <person name="Depatie T.H."/>
            <person name="Wessinger C.A."/>
        </authorList>
    </citation>
    <scope>NUCLEOTIDE SEQUENCE [LARGE SCALE GENOMIC DNA]</scope>
    <source>
        <strain evidence="2">WTNN_2</strain>
        <tissue evidence="2">Leaf</tissue>
    </source>
</reference>
<evidence type="ECO:0008006" key="4">
    <source>
        <dbReference type="Google" id="ProtNLM"/>
    </source>
</evidence>
<gene>
    <name evidence="2" type="ORF">ACJIZ3_020742</name>
</gene>
<evidence type="ECO:0000313" key="2">
    <source>
        <dbReference type="EMBL" id="KAL3824713.1"/>
    </source>
</evidence>
<keyword evidence="1" id="KW-1133">Transmembrane helix</keyword>
<protein>
    <recommendedName>
        <fullName evidence="4">Transposase</fullName>
    </recommendedName>
</protein>
<organism evidence="2 3">
    <name type="scientific">Penstemon smallii</name>
    <dbReference type="NCBI Taxonomy" id="265156"/>
    <lineage>
        <taxon>Eukaryota</taxon>
        <taxon>Viridiplantae</taxon>
        <taxon>Streptophyta</taxon>
        <taxon>Embryophyta</taxon>
        <taxon>Tracheophyta</taxon>
        <taxon>Spermatophyta</taxon>
        <taxon>Magnoliopsida</taxon>
        <taxon>eudicotyledons</taxon>
        <taxon>Gunneridae</taxon>
        <taxon>Pentapetalae</taxon>
        <taxon>asterids</taxon>
        <taxon>lamiids</taxon>
        <taxon>Lamiales</taxon>
        <taxon>Plantaginaceae</taxon>
        <taxon>Cheloneae</taxon>
        <taxon>Penstemon</taxon>
    </lineage>
</organism>
<keyword evidence="1" id="KW-0472">Membrane</keyword>
<sequence length="55" mass="6492">MATDYKSFPLIHVDSTIINLLVCYNIRARRRRRYPPITFSGHNKKSLKLKGYNSH</sequence>